<accession>A0A1X2M140</accession>
<evidence type="ECO:0000313" key="1">
    <source>
        <dbReference type="EMBL" id="OSC43324.1"/>
    </source>
</evidence>
<protein>
    <submittedName>
        <fullName evidence="1">Uncharacterized protein</fullName>
    </submittedName>
</protein>
<keyword evidence="2" id="KW-1185">Reference proteome</keyword>
<dbReference type="EMBL" id="NCXP01000001">
    <property type="protein sequence ID" value="OSC43324.1"/>
    <property type="molecule type" value="Genomic_DNA"/>
</dbReference>
<comment type="caution">
    <text evidence="1">The sequence shown here is derived from an EMBL/GenBank/DDBJ whole genome shotgun (WGS) entry which is preliminary data.</text>
</comment>
<organism evidence="1 2">
    <name type="scientific">Mycobacterium decipiens</name>
    <dbReference type="NCBI Taxonomy" id="1430326"/>
    <lineage>
        <taxon>Bacteria</taxon>
        <taxon>Bacillati</taxon>
        <taxon>Actinomycetota</taxon>
        <taxon>Actinomycetes</taxon>
        <taxon>Mycobacteriales</taxon>
        <taxon>Mycobacteriaceae</taxon>
        <taxon>Mycobacterium</taxon>
    </lineage>
</organism>
<dbReference type="AlphaFoldDB" id="A0A1X2M140"/>
<dbReference type="Proteomes" id="UP000193247">
    <property type="component" value="Unassembled WGS sequence"/>
</dbReference>
<reference evidence="1 2" key="1">
    <citation type="submission" date="2017-04" db="EMBL/GenBank/DDBJ databases">
        <title>The new phylogeny of genus Mycobacterium.</title>
        <authorList>
            <person name="Tortoli E."/>
            <person name="Trovato A."/>
            <person name="Cirillo D.M."/>
        </authorList>
    </citation>
    <scope>NUCLEOTIDE SEQUENCE [LARGE SCALE GENOMIC DNA]</scope>
    <source>
        <strain evidence="1 2">TBL 1200985</strain>
    </source>
</reference>
<sequence>MVRWIGNPCPEGGPQETMSAKSTQHDAADALFRAIIETLDKHRNERTLTEGVLDALARAYASISTNVPEQGRLG</sequence>
<dbReference type="OrthoDB" id="4741819at2"/>
<gene>
    <name evidence="1" type="ORF">B8W66_01865</name>
</gene>
<name>A0A1X2M140_9MYCO</name>
<proteinExistence type="predicted"/>
<evidence type="ECO:0000313" key="2">
    <source>
        <dbReference type="Proteomes" id="UP000193247"/>
    </source>
</evidence>